<dbReference type="GO" id="GO:0005634">
    <property type="term" value="C:nucleus"/>
    <property type="evidence" value="ECO:0007669"/>
    <property type="project" value="TreeGrafter"/>
</dbReference>
<organism evidence="3 4">
    <name type="scientific">Fistulifera solaris</name>
    <name type="common">Oleaginous diatom</name>
    <dbReference type="NCBI Taxonomy" id="1519565"/>
    <lineage>
        <taxon>Eukaryota</taxon>
        <taxon>Sar</taxon>
        <taxon>Stramenopiles</taxon>
        <taxon>Ochrophyta</taxon>
        <taxon>Bacillariophyta</taxon>
        <taxon>Bacillariophyceae</taxon>
        <taxon>Bacillariophycidae</taxon>
        <taxon>Naviculales</taxon>
        <taxon>Naviculaceae</taxon>
        <taxon>Fistulifera</taxon>
    </lineage>
</organism>
<dbReference type="GO" id="GO:0000184">
    <property type="term" value="P:nuclear-transcribed mRNA catabolic process, nonsense-mediated decay"/>
    <property type="evidence" value="ECO:0007669"/>
    <property type="project" value="TreeGrafter"/>
</dbReference>
<sequence length="1080" mass="119754">MDRPLSSDRRDERRDFSSDRHSNHYGHGGRGRHHNNYRGRGTYRGRGRNYSSHHHHQQQHHPYRRGGFQGGGRGPPPRREAGNRFQADVHEQDPKRAALRQLQQLINKVGELEVPSSVSEETNQRPVVISQTEKIKALTDFLCGPQAEMFLEYERDASVVQADKLAGPFVSSLIHCQSVLPLQTPCYAALTLSVHEHTALRASAFAGVSNRCVEYALRFLARDLDHTLLDPACLGSNTAAVAIHQDRPRAVVRMRLTLRYLANLAKMGIVAANDINDQSAVLAATNQRPVTLMGLLDAMVQAAIQAGSERYSTNKSVACILAHLVWDTIPYIRDMVSSDWISENLVDPLQETMEAYQSAFAPGIGSSSILLKAERYEDVGEAGDEEDEEEDEDEGEDSGAVCDSFQDLLRTLKHSLNDGGIEPRFALFTDAPWQAMSAPGTQNNDGAEGAEQSAEESASISPLTFSGQAMLLQLFPTCRVLTMLLGGDVAPETKLARTSLDAIVVGRLPIFGPPPEAKDEDDEEMEDDTPVSERLQCYREKFGMVDRFFIGEAVRNCLLCHESTVTPTGVEHGSPKGVAEQIWALRHLLTGEKAMGIEYCILEVILSLITQGDRGSSLRVMYLSRVLLELTRLEPTAFSPAIALGVSTLVEDYMPALVPVAIYNLSKWFAFHLTNTDYQWPSAYWKHWEPFVLYGWSNSRGSFVKSALALMMENVSNVDSIVTVCQPTKSAIAGQLIVPPELIIDAISSLAEELAKRIWGGSLDSDMLLNHMLSEEFSESLASSPDNKFGKVKVLYGALLSPAKRSWKITKNRINKAIDREDSEVEMVARDDDPDPLSLILEKMDKLKHAIAGVLEKVVAEETTAHGADPVESRDLLILKLIMDSTSYSRSIMEGCVMHCLRLRHVSVENVLKWCLGAASDGSTKSLVLRWWHMAGETLKTGLSLHIGEVLSSKSDAMSDGDELYDKLRLVKSSILGYLDPLLSHMIQRVCQLLNYYKNEKSKKLSPEQVDLIEGFKYVLTECHGYYLTLIARFVPNHVATNDLQDTLTESPISGQSLAMLMDTSGGLAADYLRHSLERM</sequence>
<evidence type="ECO:0000259" key="2">
    <source>
        <dbReference type="Pfam" id="PF09088"/>
    </source>
</evidence>
<feature type="compositionally biased region" description="Basic residues" evidence="1">
    <location>
        <begin position="23"/>
        <end position="64"/>
    </location>
</feature>
<dbReference type="EMBL" id="BDSP01000109">
    <property type="protein sequence ID" value="GAX16725.1"/>
    <property type="molecule type" value="Genomic_DNA"/>
</dbReference>
<dbReference type="InterPro" id="IPR027159">
    <property type="entry name" value="CBP80"/>
</dbReference>
<feature type="region of interest" description="Disordered" evidence="1">
    <location>
        <begin position="1"/>
        <end position="91"/>
    </location>
</feature>
<dbReference type="Gene3D" id="1.25.40.180">
    <property type="match status" value="2"/>
</dbReference>
<feature type="domain" description="MIF4G-like type 1" evidence="2">
    <location>
        <begin position="589"/>
        <end position="709"/>
    </location>
</feature>
<comment type="caution">
    <text evidence="3">The sequence shown here is derived from an EMBL/GenBank/DDBJ whole genome shotgun (WGS) entry which is preliminary data.</text>
</comment>
<dbReference type="InterPro" id="IPR015172">
    <property type="entry name" value="MIF4G-like_typ-1"/>
</dbReference>
<feature type="compositionally biased region" description="Low complexity" evidence="1">
    <location>
        <begin position="447"/>
        <end position="458"/>
    </location>
</feature>
<dbReference type="OrthoDB" id="49067at2759"/>
<feature type="region of interest" description="Disordered" evidence="1">
    <location>
        <begin position="436"/>
        <end position="458"/>
    </location>
</feature>
<dbReference type="SUPFAM" id="SSF48371">
    <property type="entry name" value="ARM repeat"/>
    <property type="match status" value="1"/>
</dbReference>
<dbReference type="GO" id="GO:0000339">
    <property type="term" value="F:RNA cap binding"/>
    <property type="evidence" value="ECO:0007669"/>
    <property type="project" value="InterPro"/>
</dbReference>
<protein>
    <recommendedName>
        <fullName evidence="2">MIF4G-like type 1 domain-containing protein</fullName>
    </recommendedName>
</protein>
<dbReference type="GO" id="GO:0003729">
    <property type="term" value="F:mRNA binding"/>
    <property type="evidence" value="ECO:0007669"/>
    <property type="project" value="TreeGrafter"/>
</dbReference>
<accession>A0A1Z5JRS6</accession>
<feature type="compositionally biased region" description="Acidic residues" evidence="1">
    <location>
        <begin position="379"/>
        <end position="397"/>
    </location>
</feature>
<evidence type="ECO:0000313" key="4">
    <source>
        <dbReference type="Proteomes" id="UP000198406"/>
    </source>
</evidence>
<dbReference type="PANTHER" id="PTHR12412:SF2">
    <property type="entry name" value="NUCLEAR CAP-BINDING PROTEIN SUBUNIT 1"/>
    <property type="match status" value="1"/>
</dbReference>
<dbReference type="AlphaFoldDB" id="A0A1Z5JRS6"/>
<dbReference type="InParanoid" id="A0A1Z5JRS6"/>
<feature type="compositionally biased region" description="Basic and acidic residues" evidence="1">
    <location>
        <begin position="77"/>
        <end position="91"/>
    </location>
</feature>
<feature type="region of interest" description="Disordered" evidence="1">
    <location>
        <begin position="378"/>
        <end position="400"/>
    </location>
</feature>
<dbReference type="Proteomes" id="UP000198406">
    <property type="component" value="Unassembled WGS sequence"/>
</dbReference>
<keyword evidence="4" id="KW-1185">Reference proteome</keyword>
<dbReference type="GO" id="GO:0006406">
    <property type="term" value="P:mRNA export from nucleus"/>
    <property type="evidence" value="ECO:0007669"/>
    <property type="project" value="InterPro"/>
</dbReference>
<dbReference type="Pfam" id="PF09088">
    <property type="entry name" value="MIF4G_like"/>
    <property type="match status" value="1"/>
</dbReference>
<evidence type="ECO:0000313" key="3">
    <source>
        <dbReference type="EMBL" id="GAX16725.1"/>
    </source>
</evidence>
<proteinExistence type="predicted"/>
<reference evidence="3 4" key="1">
    <citation type="journal article" date="2015" name="Plant Cell">
        <title>Oil accumulation by the oleaginous diatom Fistulifera solaris as revealed by the genome and transcriptome.</title>
        <authorList>
            <person name="Tanaka T."/>
            <person name="Maeda Y."/>
            <person name="Veluchamy A."/>
            <person name="Tanaka M."/>
            <person name="Abida H."/>
            <person name="Marechal E."/>
            <person name="Bowler C."/>
            <person name="Muto M."/>
            <person name="Sunaga Y."/>
            <person name="Tanaka M."/>
            <person name="Yoshino T."/>
            <person name="Taniguchi T."/>
            <person name="Fukuda Y."/>
            <person name="Nemoto M."/>
            <person name="Matsumoto M."/>
            <person name="Wong P.S."/>
            <person name="Aburatani S."/>
            <person name="Fujibuchi W."/>
        </authorList>
    </citation>
    <scope>NUCLEOTIDE SEQUENCE [LARGE SCALE GENOMIC DNA]</scope>
    <source>
        <strain evidence="3 4">JPCC DA0580</strain>
    </source>
</reference>
<dbReference type="InterPro" id="IPR016024">
    <property type="entry name" value="ARM-type_fold"/>
</dbReference>
<gene>
    <name evidence="3" type="ORF">FisN_21Hh167</name>
</gene>
<name>A0A1Z5JRS6_FISSO</name>
<dbReference type="GO" id="GO:0005846">
    <property type="term" value="C:nuclear cap binding complex"/>
    <property type="evidence" value="ECO:0007669"/>
    <property type="project" value="InterPro"/>
</dbReference>
<evidence type="ECO:0000256" key="1">
    <source>
        <dbReference type="SAM" id="MobiDB-lite"/>
    </source>
</evidence>
<dbReference type="PANTHER" id="PTHR12412">
    <property type="entry name" value="CAP BINDING PROTEIN"/>
    <property type="match status" value="1"/>
</dbReference>
<feature type="compositionally biased region" description="Basic and acidic residues" evidence="1">
    <location>
        <begin position="1"/>
        <end position="22"/>
    </location>
</feature>